<dbReference type="GO" id="GO:0015344">
    <property type="term" value="F:siderophore uptake transmembrane transporter activity"/>
    <property type="evidence" value="ECO:0007669"/>
    <property type="project" value="TreeGrafter"/>
</dbReference>
<keyword evidence="2 8" id="KW-0813">Transport</keyword>
<evidence type="ECO:0000256" key="1">
    <source>
        <dbReference type="ARBA" id="ARBA00004571"/>
    </source>
</evidence>
<dbReference type="EMBL" id="RQXW01000004">
    <property type="protein sequence ID" value="RTE66737.1"/>
    <property type="molecule type" value="Genomic_DNA"/>
</dbReference>
<evidence type="ECO:0000256" key="10">
    <source>
        <dbReference type="SAM" id="SignalP"/>
    </source>
</evidence>
<sequence length="713" mass="79936">MAFLNFRRALNSLCISLLCPAVALCTELNELSELDYLNDLPVTFSATRLPQTLNEAPASISIIDRRMIDASSATTISELLRLVPGMQSYHIATNASAVAYHGMSDKFPSRMEVMIDGRSVYIPLFSAVIWETLPITIADIERIEVVRGTNTVTQGSNAFLGAINIITHTPLSYQSDAIHYTHGEFNTRNIQAEHNQKTTNGHYRVSSGISGNDGNTFASGAQDPYFKRYINFKGTTSPTLLDTITVDLGYSEGYSSVGDNGPKPNENYKRREFETNYQQINWSHIVNGSDEFKVSYAHSVNNFDARAVTPEEVAHLLSQPLGVTPAQVLGSGIAQAFIDANDPTLITTETGNIEQHNLEITLKQQPSYNSQLITGIAYSAGSAKNRQLLNTNDWVKEESTRLFTNWEYSGFTDWTVNTGALLEHSSNGATRVSPRAAANYQLSERSSIRTSISRAYRMPSLLESNFERVIYIPAPYTGTYGEVFDYEYLANEDLSPEKLDSIDLGFIIRWPEYHSQLDTRIFYEEIEDGITSSYLLPDATMLATAPNDNVYRTYMNRAQWNNQGIELQYKYQSESPLRPFAVLNYAYINSDGYRNDGNQNGSATDVTDRLETRNPMHTASALVSITLPSRLQISLSHYYLGSVRWQGAVSDSNPPNPHYHRTDLKISKAFKLSPESDLKIAVIVQNLLDKPYSEFYADNMFEQRTYLQAQLSF</sequence>
<comment type="similarity">
    <text evidence="8 9">Belongs to the TonB-dependent receptor family.</text>
</comment>
<evidence type="ECO:0000313" key="14">
    <source>
        <dbReference type="Proteomes" id="UP000283087"/>
    </source>
</evidence>
<comment type="subcellular location">
    <subcellularLocation>
        <location evidence="1 8">Cell outer membrane</location>
        <topology evidence="1 8">Multi-pass membrane protein</topology>
    </subcellularLocation>
</comment>
<proteinExistence type="inferred from homology"/>
<dbReference type="Gene3D" id="2.170.130.10">
    <property type="entry name" value="TonB-dependent receptor, plug domain"/>
    <property type="match status" value="1"/>
</dbReference>
<dbReference type="InterPro" id="IPR012910">
    <property type="entry name" value="Plug_dom"/>
</dbReference>
<evidence type="ECO:0000256" key="4">
    <source>
        <dbReference type="ARBA" id="ARBA00022692"/>
    </source>
</evidence>
<keyword evidence="7 8" id="KW-0998">Cell outer membrane</keyword>
<name>A0A430KTC3_9GAMM</name>
<dbReference type="Pfam" id="PF07715">
    <property type="entry name" value="Plug"/>
    <property type="match status" value="1"/>
</dbReference>
<keyword evidence="6 8" id="KW-0472">Membrane</keyword>
<evidence type="ECO:0008006" key="15">
    <source>
        <dbReference type="Google" id="ProtNLM"/>
    </source>
</evidence>
<dbReference type="PANTHER" id="PTHR30069:SF27">
    <property type="entry name" value="BLL4766 PROTEIN"/>
    <property type="match status" value="1"/>
</dbReference>
<evidence type="ECO:0000256" key="3">
    <source>
        <dbReference type="ARBA" id="ARBA00022452"/>
    </source>
</evidence>
<evidence type="ECO:0000256" key="8">
    <source>
        <dbReference type="PROSITE-ProRule" id="PRU01360"/>
    </source>
</evidence>
<keyword evidence="5 9" id="KW-0798">TonB box</keyword>
<dbReference type="PROSITE" id="PS52016">
    <property type="entry name" value="TONB_DEPENDENT_REC_3"/>
    <property type="match status" value="1"/>
</dbReference>
<dbReference type="RefSeq" id="WP_126157840.1">
    <property type="nucleotide sequence ID" value="NZ_RQXW01000004.1"/>
</dbReference>
<dbReference type="AlphaFoldDB" id="A0A430KTC3"/>
<feature type="domain" description="TonB-dependent receptor plug" evidence="12">
    <location>
        <begin position="53"/>
        <end position="161"/>
    </location>
</feature>
<evidence type="ECO:0000259" key="12">
    <source>
        <dbReference type="Pfam" id="PF07715"/>
    </source>
</evidence>
<accession>A0A430KTC3</accession>
<feature type="domain" description="TonB-dependent receptor-like beta-barrel" evidence="11">
    <location>
        <begin position="228"/>
        <end position="687"/>
    </location>
</feature>
<evidence type="ECO:0000256" key="9">
    <source>
        <dbReference type="RuleBase" id="RU003357"/>
    </source>
</evidence>
<keyword evidence="10" id="KW-0732">Signal</keyword>
<keyword evidence="14" id="KW-1185">Reference proteome</keyword>
<dbReference type="GO" id="GO:0009279">
    <property type="term" value="C:cell outer membrane"/>
    <property type="evidence" value="ECO:0007669"/>
    <property type="project" value="UniProtKB-SubCell"/>
</dbReference>
<dbReference type="InterPro" id="IPR036942">
    <property type="entry name" value="Beta-barrel_TonB_sf"/>
</dbReference>
<dbReference type="OrthoDB" id="9758929at2"/>
<dbReference type="PANTHER" id="PTHR30069">
    <property type="entry name" value="TONB-DEPENDENT OUTER MEMBRANE RECEPTOR"/>
    <property type="match status" value="1"/>
</dbReference>
<evidence type="ECO:0000256" key="7">
    <source>
        <dbReference type="ARBA" id="ARBA00023237"/>
    </source>
</evidence>
<evidence type="ECO:0000313" key="13">
    <source>
        <dbReference type="EMBL" id="RTE66737.1"/>
    </source>
</evidence>
<feature type="chain" id="PRO_5019222690" description="TonB-dependent receptor" evidence="10">
    <location>
        <begin position="24"/>
        <end position="713"/>
    </location>
</feature>
<evidence type="ECO:0000256" key="6">
    <source>
        <dbReference type="ARBA" id="ARBA00023136"/>
    </source>
</evidence>
<evidence type="ECO:0000256" key="5">
    <source>
        <dbReference type="ARBA" id="ARBA00023077"/>
    </source>
</evidence>
<reference evidence="13 14" key="1">
    <citation type="submission" date="2018-11" db="EMBL/GenBank/DDBJ databases">
        <title>The draft genome sequence of Amphritea opalescens ANRC-JH13T.</title>
        <authorList>
            <person name="Fang Z."/>
            <person name="Zhang Y."/>
            <person name="Han X."/>
        </authorList>
    </citation>
    <scope>NUCLEOTIDE SEQUENCE [LARGE SCALE GENOMIC DNA]</scope>
    <source>
        <strain evidence="13 14">ANRC-JH13</strain>
    </source>
</reference>
<feature type="signal peptide" evidence="10">
    <location>
        <begin position="1"/>
        <end position="23"/>
    </location>
</feature>
<dbReference type="SUPFAM" id="SSF56935">
    <property type="entry name" value="Porins"/>
    <property type="match status" value="1"/>
</dbReference>
<dbReference type="InterPro" id="IPR039426">
    <property type="entry name" value="TonB-dep_rcpt-like"/>
</dbReference>
<dbReference type="Gene3D" id="2.40.170.20">
    <property type="entry name" value="TonB-dependent receptor, beta-barrel domain"/>
    <property type="match status" value="1"/>
</dbReference>
<gene>
    <name evidence="13" type="ORF">EH243_06570</name>
</gene>
<dbReference type="GO" id="GO:0044718">
    <property type="term" value="P:siderophore transmembrane transport"/>
    <property type="evidence" value="ECO:0007669"/>
    <property type="project" value="TreeGrafter"/>
</dbReference>
<keyword evidence="4 8" id="KW-0812">Transmembrane</keyword>
<dbReference type="Pfam" id="PF00593">
    <property type="entry name" value="TonB_dep_Rec_b-barrel"/>
    <property type="match status" value="1"/>
</dbReference>
<dbReference type="InterPro" id="IPR000531">
    <property type="entry name" value="Beta-barrel_TonB"/>
</dbReference>
<comment type="caution">
    <text evidence="13">The sequence shown here is derived from an EMBL/GenBank/DDBJ whole genome shotgun (WGS) entry which is preliminary data.</text>
</comment>
<evidence type="ECO:0000256" key="2">
    <source>
        <dbReference type="ARBA" id="ARBA00022448"/>
    </source>
</evidence>
<keyword evidence="3 8" id="KW-1134">Transmembrane beta strand</keyword>
<evidence type="ECO:0000259" key="11">
    <source>
        <dbReference type="Pfam" id="PF00593"/>
    </source>
</evidence>
<protein>
    <recommendedName>
        <fullName evidence="15">TonB-dependent receptor</fullName>
    </recommendedName>
</protein>
<dbReference type="InterPro" id="IPR037066">
    <property type="entry name" value="Plug_dom_sf"/>
</dbReference>
<organism evidence="13 14">
    <name type="scientific">Amphritea opalescens</name>
    <dbReference type="NCBI Taxonomy" id="2490544"/>
    <lineage>
        <taxon>Bacteria</taxon>
        <taxon>Pseudomonadati</taxon>
        <taxon>Pseudomonadota</taxon>
        <taxon>Gammaproteobacteria</taxon>
        <taxon>Oceanospirillales</taxon>
        <taxon>Oceanospirillaceae</taxon>
        <taxon>Amphritea</taxon>
    </lineage>
</organism>
<dbReference type="Proteomes" id="UP000283087">
    <property type="component" value="Unassembled WGS sequence"/>
</dbReference>